<dbReference type="PANTHER" id="PTHR35011:SF2">
    <property type="entry name" value="2,3-DIKETO-L-GULONATE TRAP TRANSPORTER SMALL PERMEASE PROTEIN YIAM"/>
    <property type="match status" value="1"/>
</dbReference>
<evidence type="ECO:0000256" key="4">
    <source>
        <dbReference type="ARBA" id="ARBA00022519"/>
    </source>
</evidence>
<feature type="transmembrane region" description="Helical" evidence="9">
    <location>
        <begin position="122"/>
        <end position="144"/>
    </location>
</feature>
<comment type="similarity">
    <text evidence="8 9">Belongs to the TRAP transporter small permease family.</text>
</comment>
<comment type="function">
    <text evidence="9">Part of the tripartite ATP-independent periplasmic (TRAP) transport system.</text>
</comment>
<keyword evidence="12" id="KW-1185">Reference proteome</keyword>
<evidence type="ECO:0000256" key="9">
    <source>
        <dbReference type="RuleBase" id="RU369079"/>
    </source>
</evidence>
<dbReference type="EMBL" id="JAEQNE010000003">
    <property type="protein sequence ID" value="MBL0392578.1"/>
    <property type="molecule type" value="Genomic_DNA"/>
</dbReference>
<proteinExistence type="inferred from homology"/>
<name>A0A936Z0V8_9BURK</name>
<evidence type="ECO:0000256" key="3">
    <source>
        <dbReference type="ARBA" id="ARBA00022475"/>
    </source>
</evidence>
<feature type="transmembrane region" description="Helical" evidence="9">
    <location>
        <begin position="90"/>
        <end position="110"/>
    </location>
</feature>
<dbReference type="GO" id="GO:0005886">
    <property type="term" value="C:plasma membrane"/>
    <property type="evidence" value="ECO:0007669"/>
    <property type="project" value="UniProtKB-SubCell"/>
</dbReference>
<feature type="transmembrane region" description="Helical" evidence="9">
    <location>
        <begin position="55"/>
        <end position="78"/>
    </location>
</feature>
<feature type="transmembrane region" description="Helical" evidence="9">
    <location>
        <begin position="12"/>
        <end position="35"/>
    </location>
</feature>
<dbReference type="Proteomes" id="UP000599109">
    <property type="component" value="Unassembled WGS sequence"/>
</dbReference>
<dbReference type="InterPro" id="IPR007387">
    <property type="entry name" value="TRAP_DctQ"/>
</dbReference>
<feature type="domain" description="Tripartite ATP-independent periplasmic transporters DctQ component" evidence="10">
    <location>
        <begin position="28"/>
        <end position="150"/>
    </location>
</feature>
<keyword evidence="5 9" id="KW-0812">Transmembrane</keyword>
<reference evidence="11 12" key="1">
    <citation type="journal article" date="2017" name="Int. J. Syst. Evol. Microbiol.">
        <title>Ramlibacter monticola sp. nov., isolated from forest soil.</title>
        <authorList>
            <person name="Chaudhary D.K."/>
            <person name="Kim J."/>
        </authorList>
    </citation>
    <scope>NUCLEOTIDE SEQUENCE [LARGE SCALE GENOMIC DNA]</scope>
    <source>
        <strain evidence="11 12">KACC 19175</strain>
    </source>
</reference>
<gene>
    <name evidence="11" type="ORF">JJ685_15670</name>
</gene>
<evidence type="ECO:0000313" key="11">
    <source>
        <dbReference type="EMBL" id="MBL0392578.1"/>
    </source>
</evidence>
<evidence type="ECO:0000256" key="2">
    <source>
        <dbReference type="ARBA" id="ARBA00022448"/>
    </source>
</evidence>
<organism evidence="11 12">
    <name type="scientific">Ramlibacter monticola</name>
    <dbReference type="NCBI Taxonomy" id="1926872"/>
    <lineage>
        <taxon>Bacteria</taxon>
        <taxon>Pseudomonadati</taxon>
        <taxon>Pseudomonadota</taxon>
        <taxon>Betaproteobacteria</taxon>
        <taxon>Burkholderiales</taxon>
        <taxon>Comamonadaceae</taxon>
        <taxon>Ramlibacter</taxon>
    </lineage>
</organism>
<keyword evidence="7 9" id="KW-0472">Membrane</keyword>
<accession>A0A936Z0V8</accession>
<dbReference type="RefSeq" id="WP_201675197.1">
    <property type="nucleotide sequence ID" value="NZ_JAEQNE010000003.1"/>
</dbReference>
<comment type="subcellular location">
    <subcellularLocation>
        <location evidence="1 9">Cell inner membrane</location>
        <topology evidence="1 9">Multi-pass membrane protein</topology>
    </subcellularLocation>
</comment>
<sequence length="172" mass="17859">MNVFIASVDRAIGAGCRLVLYATLAVTFLILSANVGLRYAMGSSLAWASELPELLFPWIIMAGVVLAAQGGSHIAVVLLTQKLGPSRRWVLAGGALVVAALYLGLCWAAWPLAEISADEYSPILHVPGAVTVACLMTGFVLLAVTTLVRIPALLAADAPAAEDPELHLGVSA</sequence>
<keyword evidence="6 9" id="KW-1133">Transmembrane helix</keyword>
<keyword evidence="4 9" id="KW-0997">Cell inner membrane</keyword>
<comment type="subunit">
    <text evidence="9">The complex comprises the extracytoplasmic solute receptor protein and the two transmembrane proteins.</text>
</comment>
<evidence type="ECO:0000256" key="8">
    <source>
        <dbReference type="ARBA" id="ARBA00038436"/>
    </source>
</evidence>
<evidence type="ECO:0000256" key="5">
    <source>
        <dbReference type="ARBA" id="ARBA00022692"/>
    </source>
</evidence>
<evidence type="ECO:0000313" key="12">
    <source>
        <dbReference type="Proteomes" id="UP000599109"/>
    </source>
</evidence>
<dbReference type="InterPro" id="IPR055348">
    <property type="entry name" value="DctQ"/>
</dbReference>
<comment type="caution">
    <text evidence="11">The sequence shown here is derived from an EMBL/GenBank/DDBJ whole genome shotgun (WGS) entry which is preliminary data.</text>
</comment>
<dbReference type="GO" id="GO:0022857">
    <property type="term" value="F:transmembrane transporter activity"/>
    <property type="evidence" value="ECO:0007669"/>
    <property type="project" value="UniProtKB-UniRule"/>
</dbReference>
<dbReference type="Pfam" id="PF04290">
    <property type="entry name" value="DctQ"/>
    <property type="match status" value="1"/>
</dbReference>
<evidence type="ECO:0000259" key="10">
    <source>
        <dbReference type="Pfam" id="PF04290"/>
    </source>
</evidence>
<keyword evidence="2 9" id="KW-0813">Transport</keyword>
<dbReference type="GO" id="GO:0015740">
    <property type="term" value="P:C4-dicarboxylate transport"/>
    <property type="evidence" value="ECO:0007669"/>
    <property type="project" value="TreeGrafter"/>
</dbReference>
<protein>
    <recommendedName>
        <fullName evidence="9">TRAP transporter small permease protein</fullName>
    </recommendedName>
</protein>
<evidence type="ECO:0000256" key="6">
    <source>
        <dbReference type="ARBA" id="ARBA00022989"/>
    </source>
</evidence>
<keyword evidence="3" id="KW-1003">Cell membrane</keyword>
<dbReference type="AlphaFoldDB" id="A0A936Z0V8"/>
<dbReference type="PANTHER" id="PTHR35011">
    <property type="entry name" value="2,3-DIKETO-L-GULONATE TRAP TRANSPORTER SMALL PERMEASE PROTEIN YIAM"/>
    <property type="match status" value="1"/>
</dbReference>
<evidence type="ECO:0000256" key="1">
    <source>
        <dbReference type="ARBA" id="ARBA00004429"/>
    </source>
</evidence>
<evidence type="ECO:0000256" key="7">
    <source>
        <dbReference type="ARBA" id="ARBA00023136"/>
    </source>
</evidence>